<evidence type="ECO:0000313" key="2">
    <source>
        <dbReference type="Proteomes" id="UP000639516"/>
    </source>
</evidence>
<organism evidence="1 2">
    <name type="scientific">Bradyrhizobium campsiandrae</name>
    <dbReference type="NCBI Taxonomy" id="1729892"/>
    <lineage>
        <taxon>Bacteria</taxon>
        <taxon>Pseudomonadati</taxon>
        <taxon>Pseudomonadota</taxon>
        <taxon>Alphaproteobacteria</taxon>
        <taxon>Hyphomicrobiales</taxon>
        <taxon>Nitrobacteraceae</taxon>
        <taxon>Bradyrhizobium</taxon>
    </lineage>
</organism>
<reference evidence="1 2" key="1">
    <citation type="journal article" date="2020" name="Arch. Microbiol.">
        <title>Bradyrhizobium campsiandrae sp. nov., a nitrogen-fixing bacterial strain isolated from a native leguminous tree from the Amazon adapted to flooded conditions.</title>
        <authorList>
            <person name="Cabral Michel D."/>
            <person name="Martins da Costa E."/>
            <person name="Azarias Guimaraes A."/>
            <person name="Soares de Carvalho T."/>
            <person name="Santos de Castro Caputo P."/>
            <person name="Willems A."/>
            <person name="de Souza Moreira F.M."/>
        </authorList>
    </citation>
    <scope>NUCLEOTIDE SEQUENCE [LARGE SCALE GENOMIC DNA]</scope>
    <source>
        <strain evidence="2">INPA 384B</strain>
    </source>
</reference>
<accession>A0ABR7UIG7</accession>
<sequence length="55" mass="5726">MAACARIAPLVAEFKLEAASVVIRTQHFVAPLSTIVAIAASRPMQHDGAPVTTVP</sequence>
<protein>
    <recommendedName>
        <fullName evidence="3">Transposase</fullName>
    </recommendedName>
</protein>
<proteinExistence type="predicted"/>
<evidence type="ECO:0008006" key="3">
    <source>
        <dbReference type="Google" id="ProtNLM"/>
    </source>
</evidence>
<dbReference type="EMBL" id="JAATTO010000068">
    <property type="protein sequence ID" value="MBC9983386.1"/>
    <property type="molecule type" value="Genomic_DNA"/>
</dbReference>
<name>A0ABR7UIG7_9BRAD</name>
<gene>
    <name evidence="1" type="ORF">HA482_34915</name>
</gene>
<comment type="caution">
    <text evidence="1">The sequence shown here is derived from an EMBL/GenBank/DDBJ whole genome shotgun (WGS) entry which is preliminary data.</text>
</comment>
<dbReference type="RefSeq" id="WP_188107051.1">
    <property type="nucleotide sequence ID" value="NZ_JAANIH010000069.1"/>
</dbReference>
<evidence type="ECO:0000313" key="1">
    <source>
        <dbReference type="EMBL" id="MBC9983386.1"/>
    </source>
</evidence>
<keyword evidence="2" id="KW-1185">Reference proteome</keyword>
<dbReference type="Proteomes" id="UP000639516">
    <property type="component" value="Unassembled WGS sequence"/>
</dbReference>